<dbReference type="AlphaFoldDB" id="A0A543A5L4"/>
<accession>A0A543A5L4</accession>
<dbReference type="PRINTS" id="PR00035">
    <property type="entry name" value="HTHGNTR"/>
</dbReference>
<dbReference type="EMBL" id="VFOV01000001">
    <property type="protein sequence ID" value="TQL67880.1"/>
    <property type="molecule type" value="Genomic_DNA"/>
</dbReference>
<dbReference type="SMART" id="SM00345">
    <property type="entry name" value="HTH_GNTR"/>
    <property type="match status" value="1"/>
</dbReference>
<feature type="domain" description="HTH gntR-type" evidence="4">
    <location>
        <begin position="30"/>
        <end position="100"/>
    </location>
</feature>
<keyword evidence="1" id="KW-0805">Transcription regulation</keyword>
<dbReference type="InterPro" id="IPR011711">
    <property type="entry name" value="GntR_C"/>
</dbReference>
<dbReference type="GO" id="GO:0003700">
    <property type="term" value="F:DNA-binding transcription factor activity"/>
    <property type="evidence" value="ECO:0007669"/>
    <property type="project" value="InterPro"/>
</dbReference>
<dbReference type="InterPro" id="IPR008920">
    <property type="entry name" value="TF_FadR/GntR_C"/>
</dbReference>
<evidence type="ECO:0000259" key="4">
    <source>
        <dbReference type="PROSITE" id="PS50949"/>
    </source>
</evidence>
<organism evidence="5 6">
    <name type="scientific">Nocardioides albertanoniae</name>
    <dbReference type="NCBI Taxonomy" id="1175486"/>
    <lineage>
        <taxon>Bacteria</taxon>
        <taxon>Bacillati</taxon>
        <taxon>Actinomycetota</taxon>
        <taxon>Actinomycetes</taxon>
        <taxon>Propionibacteriales</taxon>
        <taxon>Nocardioidaceae</taxon>
        <taxon>Nocardioides</taxon>
    </lineage>
</organism>
<dbReference type="InterPro" id="IPR000524">
    <property type="entry name" value="Tscrpt_reg_HTH_GntR"/>
</dbReference>
<keyword evidence="6" id="KW-1185">Reference proteome</keyword>
<keyword evidence="3" id="KW-0804">Transcription</keyword>
<proteinExistence type="predicted"/>
<name>A0A543A5L4_9ACTN</name>
<dbReference type="CDD" id="cd07377">
    <property type="entry name" value="WHTH_GntR"/>
    <property type="match status" value="1"/>
</dbReference>
<dbReference type="PANTHER" id="PTHR43537:SF5">
    <property type="entry name" value="UXU OPERON TRANSCRIPTIONAL REGULATOR"/>
    <property type="match status" value="1"/>
</dbReference>
<dbReference type="Gene3D" id="1.10.10.10">
    <property type="entry name" value="Winged helix-like DNA-binding domain superfamily/Winged helix DNA-binding domain"/>
    <property type="match status" value="1"/>
</dbReference>
<dbReference type="PROSITE" id="PS50949">
    <property type="entry name" value="HTH_GNTR"/>
    <property type="match status" value="1"/>
</dbReference>
<dbReference type="InterPro" id="IPR036388">
    <property type="entry name" value="WH-like_DNA-bd_sf"/>
</dbReference>
<dbReference type="PANTHER" id="PTHR43537">
    <property type="entry name" value="TRANSCRIPTIONAL REGULATOR, GNTR FAMILY"/>
    <property type="match status" value="1"/>
</dbReference>
<evidence type="ECO:0000313" key="6">
    <source>
        <dbReference type="Proteomes" id="UP000320209"/>
    </source>
</evidence>
<comment type="caution">
    <text evidence="5">The sequence shown here is derived from an EMBL/GenBank/DDBJ whole genome shotgun (WGS) entry which is preliminary data.</text>
</comment>
<evidence type="ECO:0000256" key="1">
    <source>
        <dbReference type="ARBA" id="ARBA00023015"/>
    </source>
</evidence>
<reference evidence="5 6" key="1">
    <citation type="submission" date="2019-06" db="EMBL/GenBank/DDBJ databases">
        <title>Sequencing the genomes of 1000 actinobacteria strains.</title>
        <authorList>
            <person name="Klenk H.-P."/>
        </authorList>
    </citation>
    <scope>NUCLEOTIDE SEQUENCE [LARGE SCALE GENOMIC DNA]</scope>
    <source>
        <strain evidence="5 6">DSM 25218</strain>
    </source>
</reference>
<evidence type="ECO:0000313" key="5">
    <source>
        <dbReference type="EMBL" id="TQL67880.1"/>
    </source>
</evidence>
<dbReference type="SUPFAM" id="SSF46785">
    <property type="entry name" value="Winged helix' DNA-binding domain"/>
    <property type="match status" value="1"/>
</dbReference>
<dbReference type="InterPro" id="IPR036390">
    <property type="entry name" value="WH_DNA-bd_sf"/>
</dbReference>
<sequence length="265" mass="29015">MGGLVHREGQMTLSFYGRAAAAVFSPLESMSRSELVVRRLTDAIALGLLPDGEQLPGELDLASIFGVSTVTVREALSVLRSEGLIKTRRGRRGGSFVRTPEDGINELARRRLIGFSLGELRDLGDVYSAISGTSAALAARRSTPEDIDRLERVSNLLDRAETPDARRRADAHFHIEMASAAQSPRLYREEVRLQAEFGTLMWLAFGDDSSHAQMARSCQQIVAAIAHGDPAAARAAAEQRVADSTARLIDYQLNLIDYQLSEVHR</sequence>
<dbReference type="Pfam" id="PF00392">
    <property type="entry name" value="GntR"/>
    <property type="match status" value="1"/>
</dbReference>
<protein>
    <submittedName>
        <fullName evidence="5">GntR family transcriptional regulator</fullName>
    </submittedName>
</protein>
<gene>
    <name evidence="5" type="ORF">FB381_1768</name>
</gene>
<evidence type="ECO:0000256" key="2">
    <source>
        <dbReference type="ARBA" id="ARBA00023125"/>
    </source>
</evidence>
<dbReference type="Pfam" id="PF07729">
    <property type="entry name" value="FCD"/>
    <property type="match status" value="1"/>
</dbReference>
<evidence type="ECO:0000256" key="3">
    <source>
        <dbReference type="ARBA" id="ARBA00023163"/>
    </source>
</evidence>
<dbReference type="Gene3D" id="1.20.120.530">
    <property type="entry name" value="GntR ligand-binding domain-like"/>
    <property type="match status" value="1"/>
</dbReference>
<keyword evidence="2" id="KW-0238">DNA-binding</keyword>
<dbReference type="Proteomes" id="UP000320209">
    <property type="component" value="Unassembled WGS sequence"/>
</dbReference>
<dbReference type="GO" id="GO:0003677">
    <property type="term" value="F:DNA binding"/>
    <property type="evidence" value="ECO:0007669"/>
    <property type="project" value="UniProtKB-KW"/>
</dbReference>
<dbReference type="SUPFAM" id="SSF48008">
    <property type="entry name" value="GntR ligand-binding domain-like"/>
    <property type="match status" value="1"/>
</dbReference>
<dbReference type="SMART" id="SM00895">
    <property type="entry name" value="FCD"/>
    <property type="match status" value="1"/>
</dbReference>